<keyword evidence="3" id="KW-1185">Reference proteome</keyword>
<reference evidence="2 3" key="2">
    <citation type="journal article" date="2021" name="Int. J. Syst. Evol. Microbiol.">
        <title>Roseibium litorale sp. nov., isolated from a tidal flat sediment and proposal for the reclassification of Labrenzia polysiphoniae as Roseibium polysiphoniae comb. nov.</title>
        <authorList>
            <person name="Liu Y."/>
            <person name="Pei T."/>
            <person name="Du J."/>
            <person name="Chao M."/>
            <person name="Deng M.R."/>
            <person name="Zhu H."/>
        </authorList>
    </citation>
    <scope>NUCLEOTIDE SEQUENCE [LARGE SCALE GENOMIC DNA]</scope>
    <source>
        <strain evidence="2 3">4C16A</strain>
    </source>
</reference>
<dbReference type="InterPro" id="IPR003959">
    <property type="entry name" value="ATPase_AAA_core"/>
</dbReference>
<keyword evidence="2" id="KW-0547">Nucleotide-binding</keyword>
<reference evidence="3" key="1">
    <citation type="submission" date="2020-09" db="EMBL/GenBank/DDBJ databases">
        <title>The genome sequence of strain Labrenzia suaedae 4C16A.</title>
        <authorList>
            <person name="Liu Y."/>
        </authorList>
    </citation>
    <scope>NUCLEOTIDE SEQUENCE [LARGE SCALE GENOMIC DNA]</scope>
    <source>
        <strain evidence="3">4C16A</strain>
    </source>
</reference>
<dbReference type="RefSeq" id="WP_192150454.1">
    <property type="nucleotide sequence ID" value="NZ_JACYXI010000018.1"/>
</dbReference>
<keyword evidence="2" id="KW-0067">ATP-binding</keyword>
<accession>A0ABR9CTP4</accession>
<dbReference type="PANTHER" id="PTHR43581">
    <property type="entry name" value="ATP/GTP PHOSPHATASE"/>
    <property type="match status" value="1"/>
</dbReference>
<dbReference type="Gene3D" id="3.40.50.300">
    <property type="entry name" value="P-loop containing nucleotide triphosphate hydrolases"/>
    <property type="match status" value="1"/>
</dbReference>
<evidence type="ECO:0000313" key="3">
    <source>
        <dbReference type="Proteomes" id="UP000632063"/>
    </source>
</evidence>
<sequence length="556" mass="61828">MISSILFKFGSSINQPKLKIQMRPSITIFVGPNNSGKSQSLREINDIFKNGSNPAGKVISEIEFQSYTKEFSQNILTSHLVPAKPGEGLNHDQAFVQFDSNRIIVNKNIFTASLINPNNIEQNFRHHFVNFYAKHYILSLDGPSRINLLNSQERGDLKNPSGIFSRLLVSDERRETLRKLVFEATGLYFCLDISEGSKISVRFGEERPPNERSLEDKTLDYMRTAFGANAVSDGIKAFTGILTQLHVGQPKVITIDEPEAFLHPNLAFKLGKELAKGAIEERKHIFVSTHSAQFLMGAFSSGAEVNIIRLTHQNGIGTARLLSGSQLISLMNDPLLRSVGVMEGLFYDSVIVGEANADRAFYQEVNERLLAIGDERGAPRTLFLNADNKQTIPKILEPLRKLGIPAAGIVDIDIVKEGGKVWAAQLTASNIPKLEHQSYADRRKNVLVALEATGKDFKMDGGIDLLSSEQREITENLINDLASYGLFVVPHGEVEHWLSDLNVDRSKNSWLRSIFEKMGSDPSSDGYIQPTEGDVWDFIGKVSAWMKDSKRKGIPA</sequence>
<protein>
    <submittedName>
        <fullName evidence="2">ATP-binding protein</fullName>
    </submittedName>
</protein>
<evidence type="ECO:0000313" key="2">
    <source>
        <dbReference type="EMBL" id="MBD8893964.1"/>
    </source>
</evidence>
<feature type="domain" description="ATPase AAA-type core" evidence="1">
    <location>
        <begin position="228"/>
        <end position="294"/>
    </location>
</feature>
<dbReference type="Proteomes" id="UP000632063">
    <property type="component" value="Unassembled WGS sequence"/>
</dbReference>
<dbReference type="EMBL" id="JACYXI010000018">
    <property type="protein sequence ID" value="MBD8893964.1"/>
    <property type="molecule type" value="Genomic_DNA"/>
</dbReference>
<gene>
    <name evidence="2" type="ORF">IG616_20655</name>
</gene>
<dbReference type="Pfam" id="PF13304">
    <property type="entry name" value="AAA_21"/>
    <property type="match status" value="1"/>
</dbReference>
<organism evidence="2 3">
    <name type="scientific">Roseibium litorale</name>
    <dbReference type="NCBI Taxonomy" id="2803841"/>
    <lineage>
        <taxon>Bacteria</taxon>
        <taxon>Pseudomonadati</taxon>
        <taxon>Pseudomonadota</taxon>
        <taxon>Alphaproteobacteria</taxon>
        <taxon>Hyphomicrobiales</taxon>
        <taxon>Stappiaceae</taxon>
        <taxon>Roseibium</taxon>
    </lineage>
</organism>
<dbReference type="GO" id="GO:0005524">
    <property type="term" value="F:ATP binding"/>
    <property type="evidence" value="ECO:0007669"/>
    <property type="project" value="UniProtKB-KW"/>
</dbReference>
<proteinExistence type="predicted"/>
<dbReference type="InterPro" id="IPR051396">
    <property type="entry name" value="Bact_Antivir_Def_Nuclease"/>
</dbReference>
<dbReference type="PANTHER" id="PTHR43581:SF2">
    <property type="entry name" value="EXCINUCLEASE ATPASE SUBUNIT"/>
    <property type="match status" value="1"/>
</dbReference>
<dbReference type="SUPFAM" id="SSF52540">
    <property type="entry name" value="P-loop containing nucleoside triphosphate hydrolases"/>
    <property type="match status" value="1"/>
</dbReference>
<name>A0ABR9CTP4_9HYPH</name>
<evidence type="ECO:0000259" key="1">
    <source>
        <dbReference type="Pfam" id="PF13304"/>
    </source>
</evidence>
<dbReference type="InterPro" id="IPR027417">
    <property type="entry name" value="P-loop_NTPase"/>
</dbReference>
<comment type="caution">
    <text evidence="2">The sequence shown here is derived from an EMBL/GenBank/DDBJ whole genome shotgun (WGS) entry which is preliminary data.</text>
</comment>